<comment type="caution">
    <text evidence="6">The sequence shown here is derived from an EMBL/GenBank/DDBJ whole genome shotgun (WGS) entry which is preliminary data.</text>
</comment>
<keyword evidence="3 5" id="KW-1133">Transmembrane helix</keyword>
<dbReference type="AlphaFoldDB" id="A0A9P7RYF3"/>
<dbReference type="PANTHER" id="PTHR35042:SF1">
    <property type="entry name" value="DUF1772-DOMAIN-CONTAINING PROTEIN"/>
    <property type="match status" value="1"/>
</dbReference>
<dbReference type="GO" id="GO:0016020">
    <property type="term" value="C:membrane"/>
    <property type="evidence" value="ECO:0007669"/>
    <property type="project" value="UniProtKB-SubCell"/>
</dbReference>
<dbReference type="KEGG" id="more:E1B28_008165"/>
<protein>
    <recommendedName>
        <fullName evidence="8">DUF1772-domain-containing protein</fullName>
    </recommendedName>
</protein>
<proteinExistence type="predicted"/>
<dbReference type="Proteomes" id="UP001049176">
    <property type="component" value="Chromosome 5"/>
</dbReference>
<dbReference type="InterPro" id="IPR013901">
    <property type="entry name" value="Anthrone_oxy"/>
</dbReference>
<reference evidence="6" key="1">
    <citation type="journal article" date="2021" name="Genome Biol. Evol.">
        <title>The assembled and annotated genome of the fairy-ring fungus Marasmius oreades.</title>
        <authorList>
            <person name="Hiltunen M."/>
            <person name="Ament-Velasquez S.L."/>
            <person name="Johannesson H."/>
        </authorList>
    </citation>
    <scope>NUCLEOTIDE SEQUENCE</scope>
    <source>
        <strain evidence="6">03SP1</strain>
    </source>
</reference>
<feature type="transmembrane region" description="Helical" evidence="5">
    <location>
        <begin position="12"/>
        <end position="35"/>
    </location>
</feature>
<feature type="transmembrane region" description="Helical" evidence="5">
    <location>
        <begin position="55"/>
        <end position="77"/>
    </location>
</feature>
<accession>A0A9P7RYF3</accession>
<evidence type="ECO:0000256" key="4">
    <source>
        <dbReference type="ARBA" id="ARBA00023136"/>
    </source>
</evidence>
<evidence type="ECO:0000256" key="1">
    <source>
        <dbReference type="ARBA" id="ARBA00004141"/>
    </source>
</evidence>
<evidence type="ECO:0000313" key="6">
    <source>
        <dbReference type="EMBL" id="KAG7091763.1"/>
    </source>
</evidence>
<evidence type="ECO:0000256" key="5">
    <source>
        <dbReference type="SAM" id="Phobius"/>
    </source>
</evidence>
<feature type="transmembrane region" description="Helical" evidence="5">
    <location>
        <begin position="156"/>
        <end position="174"/>
    </location>
</feature>
<organism evidence="6 7">
    <name type="scientific">Marasmius oreades</name>
    <name type="common">fairy-ring Marasmius</name>
    <dbReference type="NCBI Taxonomy" id="181124"/>
    <lineage>
        <taxon>Eukaryota</taxon>
        <taxon>Fungi</taxon>
        <taxon>Dikarya</taxon>
        <taxon>Basidiomycota</taxon>
        <taxon>Agaricomycotina</taxon>
        <taxon>Agaricomycetes</taxon>
        <taxon>Agaricomycetidae</taxon>
        <taxon>Agaricales</taxon>
        <taxon>Marasmiineae</taxon>
        <taxon>Marasmiaceae</taxon>
        <taxon>Marasmius</taxon>
    </lineage>
</organism>
<comment type="subcellular location">
    <subcellularLocation>
        <location evidence="1">Membrane</location>
        <topology evidence="1">Multi-pass membrane protein</topology>
    </subcellularLocation>
</comment>
<keyword evidence="7" id="KW-1185">Reference proteome</keyword>
<evidence type="ECO:0000313" key="7">
    <source>
        <dbReference type="Proteomes" id="UP001049176"/>
    </source>
</evidence>
<evidence type="ECO:0008006" key="8">
    <source>
        <dbReference type="Google" id="ProtNLM"/>
    </source>
</evidence>
<keyword evidence="4 5" id="KW-0472">Membrane</keyword>
<feature type="transmembrane region" description="Helical" evidence="5">
    <location>
        <begin position="97"/>
        <end position="117"/>
    </location>
</feature>
<dbReference type="Pfam" id="PF08592">
    <property type="entry name" value="Anthrone_oxy"/>
    <property type="match status" value="1"/>
</dbReference>
<dbReference type="OrthoDB" id="5954308at2759"/>
<sequence>MSSGTGIRIAQALGISGSAFVAGSIISISVISAPVLLTPTSFFSTAHAALQWKHLYTRGATLMPPLALVASLAHFYLAWKAHTLESVISSSRSLTRLYMTAGALTIGIVPWTLLVMAPTNDALIRKAVDSPTEAAVASSKTYETEDLMEKWITLNFVRGLFPLAGTVAALYATLF</sequence>
<evidence type="ECO:0000256" key="2">
    <source>
        <dbReference type="ARBA" id="ARBA00022692"/>
    </source>
</evidence>
<dbReference type="GeneID" id="66077241"/>
<dbReference type="EMBL" id="CM032185">
    <property type="protein sequence ID" value="KAG7091763.1"/>
    <property type="molecule type" value="Genomic_DNA"/>
</dbReference>
<name>A0A9P7RYF3_9AGAR</name>
<gene>
    <name evidence="6" type="ORF">E1B28_008165</name>
</gene>
<dbReference type="RefSeq" id="XP_043008233.1">
    <property type="nucleotide sequence ID" value="XM_043152950.1"/>
</dbReference>
<evidence type="ECO:0000256" key="3">
    <source>
        <dbReference type="ARBA" id="ARBA00022989"/>
    </source>
</evidence>
<keyword evidence="2 5" id="KW-0812">Transmembrane</keyword>
<dbReference type="PANTHER" id="PTHR35042">
    <property type="entry name" value="ANTHRONE OXYGENASE ENCC"/>
    <property type="match status" value="1"/>
</dbReference>